<feature type="non-terminal residue" evidence="2">
    <location>
        <position position="81"/>
    </location>
</feature>
<name>A0A6J4U4I5_9BACT</name>
<feature type="compositionally biased region" description="Low complexity" evidence="1">
    <location>
        <begin position="21"/>
        <end position="43"/>
    </location>
</feature>
<feature type="compositionally biased region" description="Basic and acidic residues" evidence="1">
    <location>
        <begin position="59"/>
        <end position="68"/>
    </location>
</feature>
<sequence>ETRAGQEAQIGEERRWTGARSTGSGSRWPWSSSSSSWSPDPGGTVVPRSSRIHLVAATERAERARFDPEWASSGSPNLGWL</sequence>
<evidence type="ECO:0000313" key="2">
    <source>
        <dbReference type="EMBL" id="CAA9539716.1"/>
    </source>
</evidence>
<dbReference type="AlphaFoldDB" id="A0A6J4U4I5"/>
<reference evidence="2" key="1">
    <citation type="submission" date="2020-02" db="EMBL/GenBank/DDBJ databases">
        <authorList>
            <person name="Meier V. D."/>
        </authorList>
    </citation>
    <scope>NUCLEOTIDE SEQUENCE</scope>
    <source>
        <strain evidence="2">AVDCRST_MAG73</strain>
    </source>
</reference>
<gene>
    <name evidence="2" type="ORF">AVDCRST_MAG73-1796</name>
</gene>
<dbReference type="EMBL" id="CADCWE010000111">
    <property type="protein sequence ID" value="CAA9539716.1"/>
    <property type="molecule type" value="Genomic_DNA"/>
</dbReference>
<accession>A0A6J4U4I5</accession>
<organism evidence="2">
    <name type="scientific">uncultured Thermomicrobiales bacterium</name>
    <dbReference type="NCBI Taxonomy" id="1645740"/>
    <lineage>
        <taxon>Bacteria</taxon>
        <taxon>Pseudomonadati</taxon>
        <taxon>Thermomicrobiota</taxon>
        <taxon>Thermomicrobia</taxon>
        <taxon>Thermomicrobiales</taxon>
        <taxon>environmental samples</taxon>
    </lineage>
</organism>
<evidence type="ECO:0000256" key="1">
    <source>
        <dbReference type="SAM" id="MobiDB-lite"/>
    </source>
</evidence>
<feature type="non-terminal residue" evidence="2">
    <location>
        <position position="1"/>
    </location>
</feature>
<feature type="compositionally biased region" description="Polar residues" evidence="1">
    <location>
        <begin position="72"/>
        <end position="81"/>
    </location>
</feature>
<feature type="region of interest" description="Disordered" evidence="1">
    <location>
        <begin position="1"/>
        <end position="81"/>
    </location>
</feature>
<protein>
    <submittedName>
        <fullName evidence="2">Uncharacterized protein</fullName>
    </submittedName>
</protein>
<proteinExistence type="predicted"/>